<dbReference type="InterPro" id="IPR001487">
    <property type="entry name" value="Bromodomain"/>
</dbReference>
<dbReference type="GO" id="GO:0000123">
    <property type="term" value="C:histone acetyltransferase complex"/>
    <property type="evidence" value="ECO:0007669"/>
    <property type="project" value="TreeGrafter"/>
</dbReference>
<comment type="subcellular location">
    <subcellularLocation>
        <location evidence="2">Nucleus</location>
    </subcellularLocation>
</comment>
<dbReference type="Pfam" id="PF02172">
    <property type="entry name" value="KIX"/>
    <property type="match status" value="1"/>
</dbReference>
<evidence type="ECO:0000256" key="16">
    <source>
        <dbReference type="PROSITE-ProRule" id="PRU00203"/>
    </source>
</evidence>
<dbReference type="Gene3D" id="1.20.920.10">
    <property type="entry name" value="Bromodomain-like"/>
    <property type="match status" value="1"/>
</dbReference>
<dbReference type="SUPFAM" id="SSF57903">
    <property type="entry name" value="FYVE/PHD zinc finger"/>
    <property type="match status" value="1"/>
</dbReference>
<dbReference type="CDD" id="cd15802">
    <property type="entry name" value="RING_CBP-p300"/>
    <property type="match status" value="1"/>
</dbReference>
<evidence type="ECO:0000256" key="4">
    <source>
        <dbReference type="ARBA" id="ARBA00022679"/>
    </source>
</evidence>
<feature type="domain" description="KIX" evidence="20">
    <location>
        <begin position="141"/>
        <end position="220"/>
    </location>
</feature>
<dbReference type="InterPro" id="IPR035898">
    <property type="entry name" value="TAZ_dom_sf"/>
</dbReference>
<dbReference type="GO" id="GO:0031490">
    <property type="term" value="F:chromatin DNA binding"/>
    <property type="evidence" value="ECO:0007669"/>
    <property type="project" value="TreeGrafter"/>
</dbReference>
<dbReference type="InterPro" id="IPR011011">
    <property type="entry name" value="Znf_FYVE_PHD"/>
</dbReference>
<feature type="compositionally biased region" description="Basic and acidic residues" evidence="17">
    <location>
        <begin position="339"/>
        <end position="373"/>
    </location>
</feature>
<evidence type="ECO:0000256" key="12">
    <source>
        <dbReference type="ARBA" id="ARBA00023163"/>
    </source>
</evidence>
<gene>
    <name evidence="22" type="ORF">FBUS_01644</name>
</gene>
<keyword evidence="13" id="KW-0539">Nucleus</keyword>
<keyword evidence="7 16" id="KW-0863">Zinc-finger</keyword>
<dbReference type="InterPro" id="IPR010303">
    <property type="entry name" value="RING_CBP-p300"/>
</dbReference>
<dbReference type="GO" id="GO:0005634">
    <property type="term" value="C:nucleus"/>
    <property type="evidence" value="ECO:0007669"/>
    <property type="project" value="UniProtKB-SubCell"/>
</dbReference>
<accession>A0A8E0RUF1</accession>
<evidence type="ECO:0000256" key="9">
    <source>
        <dbReference type="ARBA" id="ARBA00022853"/>
    </source>
</evidence>
<evidence type="ECO:0000256" key="6">
    <source>
        <dbReference type="ARBA" id="ARBA00022737"/>
    </source>
</evidence>
<dbReference type="SUPFAM" id="SSF57933">
    <property type="entry name" value="TAZ domain"/>
    <property type="match status" value="1"/>
</dbReference>
<dbReference type="Proteomes" id="UP000728185">
    <property type="component" value="Unassembled WGS sequence"/>
</dbReference>
<dbReference type="InterPro" id="IPR003101">
    <property type="entry name" value="KIX_dom"/>
</dbReference>
<dbReference type="Gene3D" id="2.10.110.40">
    <property type="match status" value="1"/>
</dbReference>
<dbReference type="InterPro" id="IPR056484">
    <property type="entry name" value="PHD_P300"/>
</dbReference>
<feature type="domain" description="CBP/p300-type HAT" evidence="21">
    <location>
        <begin position="634"/>
        <end position="868"/>
    </location>
</feature>
<evidence type="ECO:0000259" key="19">
    <source>
        <dbReference type="PROSITE" id="PS50134"/>
    </source>
</evidence>
<evidence type="ECO:0000256" key="2">
    <source>
        <dbReference type="ARBA" id="ARBA00004123"/>
    </source>
</evidence>
<comment type="catalytic activity">
    <reaction evidence="14">
        <text>L-lysyl-[protein] + acetyl-CoA = N(6)-acetyl-L-lysyl-[protein] + CoA + H(+)</text>
        <dbReference type="Rhea" id="RHEA:45948"/>
        <dbReference type="Rhea" id="RHEA-COMP:9752"/>
        <dbReference type="Rhea" id="RHEA-COMP:10731"/>
        <dbReference type="ChEBI" id="CHEBI:15378"/>
        <dbReference type="ChEBI" id="CHEBI:29969"/>
        <dbReference type="ChEBI" id="CHEBI:57287"/>
        <dbReference type="ChEBI" id="CHEBI:57288"/>
        <dbReference type="ChEBI" id="CHEBI:61930"/>
        <dbReference type="EC" id="2.3.1.48"/>
    </reaction>
</comment>
<dbReference type="GO" id="GO:0003713">
    <property type="term" value="F:transcription coactivator activity"/>
    <property type="evidence" value="ECO:0007669"/>
    <property type="project" value="TreeGrafter"/>
</dbReference>
<evidence type="ECO:0000256" key="11">
    <source>
        <dbReference type="ARBA" id="ARBA00023117"/>
    </source>
</evidence>
<comment type="function">
    <text evidence="1">Acetyltransferase enzyme. Acetylates histones, giving a specific tag for transcriptional activation.</text>
</comment>
<evidence type="ECO:0000256" key="14">
    <source>
        <dbReference type="ARBA" id="ARBA00048017"/>
    </source>
</evidence>
<dbReference type="SMART" id="SM01250">
    <property type="entry name" value="KAT11"/>
    <property type="match status" value="1"/>
</dbReference>
<dbReference type="PROSITE" id="PS50134">
    <property type="entry name" value="ZF_TAZ"/>
    <property type="match status" value="1"/>
</dbReference>
<dbReference type="InterPro" id="IPR038547">
    <property type="entry name" value="RING_CBP-p300_sf"/>
</dbReference>
<keyword evidence="8 16" id="KW-0862">Zinc</keyword>
<dbReference type="PANTHER" id="PTHR13808">
    <property type="entry name" value="CBP/P300-RELATED"/>
    <property type="match status" value="1"/>
</dbReference>
<dbReference type="SMART" id="SM00551">
    <property type="entry name" value="ZnF_TAZ"/>
    <property type="match status" value="1"/>
</dbReference>
<dbReference type="PROSITE" id="PS50952">
    <property type="entry name" value="KIX"/>
    <property type="match status" value="1"/>
</dbReference>
<dbReference type="Pfam" id="PF00439">
    <property type="entry name" value="Bromodomain"/>
    <property type="match status" value="1"/>
</dbReference>
<comment type="caution">
    <text evidence="22">The sequence shown here is derived from an EMBL/GenBank/DDBJ whole genome shotgun (WGS) entry which is preliminary data.</text>
</comment>
<dbReference type="CDD" id="cd15557">
    <property type="entry name" value="PHD_CBP_p300"/>
    <property type="match status" value="1"/>
</dbReference>
<dbReference type="PROSITE" id="PS51727">
    <property type="entry name" value="CBP_P300_HAT"/>
    <property type="match status" value="1"/>
</dbReference>
<evidence type="ECO:0000256" key="8">
    <source>
        <dbReference type="ARBA" id="ARBA00022833"/>
    </source>
</evidence>
<dbReference type="EC" id="2.3.1.48" evidence="3"/>
<evidence type="ECO:0000256" key="5">
    <source>
        <dbReference type="ARBA" id="ARBA00022723"/>
    </source>
</evidence>
<dbReference type="PROSITE" id="PS50014">
    <property type="entry name" value="BROMODOMAIN_2"/>
    <property type="match status" value="1"/>
</dbReference>
<dbReference type="SUPFAM" id="SSF47370">
    <property type="entry name" value="Bromodomain"/>
    <property type="match status" value="1"/>
</dbReference>
<dbReference type="InterPro" id="IPR036529">
    <property type="entry name" value="KIX_dom_sf"/>
</dbReference>
<dbReference type="Gene3D" id="1.20.1020.10">
    <property type="entry name" value="TAZ domain"/>
    <property type="match status" value="1"/>
</dbReference>
<evidence type="ECO:0000256" key="1">
    <source>
        <dbReference type="ARBA" id="ARBA00002581"/>
    </source>
</evidence>
<dbReference type="InterPro" id="IPR036427">
    <property type="entry name" value="Bromodomain-like_sf"/>
</dbReference>
<evidence type="ECO:0000256" key="7">
    <source>
        <dbReference type="ARBA" id="ARBA00022771"/>
    </source>
</evidence>
<evidence type="ECO:0000256" key="10">
    <source>
        <dbReference type="ARBA" id="ARBA00023015"/>
    </source>
</evidence>
<feature type="region of interest" description="Disordered" evidence="17">
    <location>
        <begin position="318"/>
        <end position="374"/>
    </location>
</feature>
<evidence type="ECO:0000313" key="22">
    <source>
        <dbReference type="EMBL" id="KAA0194070.1"/>
    </source>
</evidence>
<organism evidence="22 23">
    <name type="scientific">Fasciolopsis buskii</name>
    <dbReference type="NCBI Taxonomy" id="27845"/>
    <lineage>
        <taxon>Eukaryota</taxon>
        <taxon>Metazoa</taxon>
        <taxon>Spiralia</taxon>
        <taxon>Lophotrochozoa</taxon>
        <taxon>Platyhelminthes</taxon>
        <taxon>Trematoda</taxon>
        <taxon>Digenea</taxon>
        <taxon>Plagiorchiida</taxon>
        <taxon>Echinostomata</taxon>
        <taxon>Echinostomatoidea</taxon>
        <taxon>Fasciolidae</taxon>
        <taxon>Fasciolopsis</taxon>
    </lineage>
</organism>
<keyword evidence="10" id="KW-0805">Transcription regulation</keyword>
<dbReference type="InterPro" id="IPR013083">
    <property type="entry name" value="Znf_RING/FYVE/PHD"/>
</dbReference>
<keyword evidence="23" id="KW-1185">Reference proteome</keyword>
<evidence type="ECO:0000256" key="3">
    <source>
        <dbReference type="ARBA" id="ARBA00013184"/>
    </source>
</evidence>
<dbReference type="SUPFAM" id="SSF47040">
    <property type="entry name" value="Kix domain of CBP (creb binding protein)"/>
    <property type="match status" value="1"/>
</dbReference>
<keyword evidence="12" id="KW-0804">Transcription</keyword>
<dbReference type="Gene3D" id="3.30.40.10">
    <property type="entry name" value="Zinc/RING finger domain, C3HC4 (zinc finger)"/>
    <property type="match status" value="1"/>
</dbReference>
<evidence type="ECO:0000256" key="15">
    <source>
        <dbReference type="PROSITE-ProRule" id="PRU00035"/>
    </source>
</evidence>
<dbReference type="OrthoDB" id="899at2759"/>
<feature type="domain" description="TAZ-type" evidence="19">
    <location>
        <begin position="1"/>
        <end position="63"/>
    </location>
</feature>
<feature type="region of interest" description="Disordered" evidence="17">
    <location>
        <begin position="218"/>
        <end position="265"/>
    </location>
</feature>
<dbReference type="Gene3D" id="1.10.246.20">
    <property type="entry name" value="Coactivator CBP, KIX domain"/>
    <property type="match status" value="1"/>
</dbReference>
<evidence type="ECO:0000256" key="17">
    <source>
        <dbReference type="SAM" id="MobiDB-lite"/>
    </source>
</evidence>
<dbReference type="Pfam" id="PF06001">
    <property type="entry name" value="RING_CBP-p300"/>
    <property type="match status" value="1"/>
</dbReference>
<dbReference type="InterPro" id="IPR031162">
    <property type="entry name" value="CBP_P300_HAT"/>
</dbReference>
<dbReference type="GO" id="GO:0045944">
    <property type="term" value="P:positive regulation of transcription by RNA polymerase II"/>
    <property type="evidence" value="ECO:0007669"/>
    <property type="project" value="TreeGrafter"/>
</dbReference>
<dbReference type="PRINTS" id="PR00503">
    <property type="entry name" value="BROMODOMAIN"/>
</dbReference>
<evidence type="ECO:0000259" key="18">
    <source>
        <dbReference type="PROSITE" id="PS50014"/>
    </source>
</evidence>
<dbReference type="InterPro" id="IPR013178">
    <property type="entry name" value="Histone_AcTrfase_Rtt109/CBP"/>
</dbReference>
<proteinExistence type="predicted"/>
<keyword evidence="5 16" id="KW-0479">Metal-binding</keyword>
<feature type="zinc finger region" description="TAZ-type" evidence="16">
    <location>
        <begin position="1"/>
        <end position="63"/>
    </location>
</feature>
<keyword evidence="11 15" id="KW-0103">Bromodomain</keyword>
<sequence length="868" mass="99851">MSLAGLPNNCTDRNCFTIRDLLPHMEACTLEKECSTPYCFSSKQILRHFRACKSDKCQVCSAVRKPIQPTLTTAAGTASTIVVPGTTQLQNGPFSVLTKKADASMLNGLKNASSPHVDSGSYCLTPASGSAVNGEVVRNSLNEEHVTDQQRELAMRKFVNDISLSIFPTANSTAFNDPRMKQFLDYVKRMEKDIFLKSKSSDEYYRAMAMHYRSIHSELKEKRRLRGARPQKPNGDHSEQSSASGIPEPDKTEESATKIPDGYDQDNFTDALAIVRKRDEQAQLEKSELNTTITDVSIDSINRADNVKDTCDVSMEKTSVAIEEPKRDPVNEPDLSANECKRADTTRSPSENKAEESKQEDQETSTRPREPSTRRIWYPNELLSHFMPVIDKISKERDAEPFLQPVDWESLAIYDYPQIVSHPMDLSTIRKKLEDREYKDPWEVVDDFWLMLNNAWLYNKKTSKVYKTCTRVSSLICSEQFFQLAEIFESYIDPVMQSLGFCCGREYYYQPPSLTCLTPKFCTIHRDAVYYVYKNEGQVPGLLDQKYTVCERCYNEADEEIRLDSDSSSVVMVRKSLMEKCKNDVKEKEPFVFCKQCGRKWHKVCAIFLDEIWPEGFICNHCVVNYGIKRSENRFTARKLSTCKLSNFLEKRVNDFLKKKEADAGDVIIRVLAAADKTVEVKPGMKARFCESGEMPESFPYRVKAIFAFQEIDGQEVCFFGLHVQEYGSDCPQPNTRRVYLAYLDSVYFFRPKQYRTEIYHELLVGYIHYAKLLGFTMAHIWACPPSEGDDYIFHMHPADQKIPKPKRLQEWYQKMLKKALFEHIVVDYKDICQDAYESRLVSPTELAYFEGDFWPNTLEELFKVSIS</sequence>
<feature type="domain" description="Bromo" evidence="18">
    <location>
        <begin position="394"/>
        <end position="466"/>
    </location>
</feature>
<dbReference type="Pfam" id="PF23570">
    <property type="entry name" value="PHD_P300"/>
    <property type="match status" value="1"/>
</dbReference>
<name>A0A8E0RUF1_9TREM</name>
<dbReference type="PANTHER" id="PTHR13808:SF1">
    <property type="entry name" value="HISTONE ACETYLTRANSFERASE"/>
    <property type="match status" value="1"/>
</dbReference>
<dbReference type="GO" id="GO:0005667">
    <property type="term" value="C:transcription regulator complex"/>
    <property type="evidence" value="ECO:0007669"/>
    <property type="project" value="TreeGrafter"/>
</dbReference>
<evidence type="ECO:0000259" key="20">
    <source>
        <dbReference type="PROSITE" id="PS50952"/>
    </source>
</evidence>
<keyword evidence="4" id="KW-0808">Transferase</keyword>
<dbReference type="AlphaFoldDB" id="A0A8E0RUF1"/>
<dbReference type="GO" id="GO:0008270">
    <property type="term" value="F:zinc ion binding"/>
    <property type="evidence" value="ECO:0007669"/>
    <property type="project" value="UniProtKB-KW"/>
</dbReference>
<dbReference type="InterPro" id="IPR000197">
    <property type="entry name" value="Znf_TAZ"/>
</dbReference>
<protein>
    <recommendedName>
        <fullName evidence="3">histone acetyltransferase</fullName>
        <ecNumber evidence="3">2.3.1.48</ecNumber>
    </recommendedName>
</protein>
<dbReference type="GO" id="GO:0004402">
    <property type="term" value="F:histone acetyltransferase activity"/>
    <property type="evidence" value="ECO:0007669"/>
    <property type="project" value="InterPro"/>
</dbReference>
<reference evidence="22" key="1">
    <citation type="submission" date="2019-05" db="EMBL/GenBank/DDBJ databases">
        <title>Annotation for the trematode Fasciolopsis buski.</title>
        <authorList>
            <person name="Choi Y.-J."/>
        </authorList>
    </citation>
    <scope>NUCLEOTIDE SEQUENCE</scope>
    <source>
        <strain evidence="22">HT</strain>
        <tissue evidence="22">Whole worm</tissue>
    </source>
</reference>
<evidence type="ECO:0000259" key="21">
    <source>
        <dbReference type="PROSITE" id="PS51727"/>
    </source>
</evidence>
<evidence type="ECO:0000256" key="13">
    <source>
        <dbReference type="ARBA" id="ARBA00023242"/>
    </source>
</evidence>
<keyword evidence="9" id="KW-0156">Chromatin regulator</keyword>
<dbReference type="Pfam" id="PF08214">
    <property type="entry name" value="HAT_KAT11"/>
    <property type="match status" value="1"/>
</dbReference>
<keyword evidence="6" id="KW-0677">Repeat</keyword>
<dbReference type="EMBL" id="LUCM01004635">
    <property type="protein sequence ID" value="KAA0194070.1"/>
    <property type="molecule type" value="Genomic_DNA"/>
</dbReference>
<evidence type="ECO:0000313" key="23">
    <source>
        <dbReference type="Proteomes" id="UP000728185"/>
    </source>
</evidence>
<dbReference type="Pfam" id="PF02135">
    <property type="entry name" value="zf-TAZ"/>
    <property type="match status" value="1"/>
</dbReference>
<dbReference type="SMART" id="SM00297">
    <property type="entry name" value="BROMO"/>
    <property type="match status" value="1"/>
</dbReference>